<evidence type="ECO:0000313" key="4">
    <source>
        <dbReference type="Proteomes" id="UP000038010"/>
    </source>
</evidence>
<dbReference type="PANTHER" id="PTHR48081">
    <property type="entry name" value="AB HYDROLASE SUPERFAMILY PROTEIN C4A8.06C"/>
    <property type="match status" value="1"/>
</dbReference>
<evidence type="ECO:0000313" key="3">
    <source>
        <dbReference type="EMBL" id="KPI42873.1"/>
    </source>
</evidence>
<dbReference type="SUPFAM" id="SSF53474">
    <property type="entry name" value="alpha/beta-Hydrolases"/>
    <property type="match status" value="1"/>
</dbReference>
<proteinExistence type="predicted"/>
<dbReference type="PANTHER" id="PTHR48081:SF33">
    <property type="entry name" value="KYNURENINE FORMAMIDASE"/>
    <property type="match status" value="1"/>
</dbReference>
<dbReference type="Proteomes" id="UP000038010">
    <property type="component" value="Unassembled WGS sequence"/>
</dbReference>
<gene>
    <name evidence="3" type="ORF">AB675_1726</name>
</gene>
<dbReference type="InterPro" id="IPR029058">
    <property type="entry name" value="AB_hydrolase_fold"/>
</dbReference>
<dbReference type="AlphaFoldDB" id="A0A0N1P238"/>
<feature type="domain" description="BD-FAE-like" evidence="2">
    <location>
        <begin position="53"/>
        <end position="165"/>
    </location>
</feature>
<dbReference type="Gene3D" id="3.40.50.1820">
    <property type="entry name" value="alpha/beta hydrolase"/>
    <property type="match status" value="1"/>
</dbReference>
<protein>
    <recommendedName>
        <fullName evidence="2">BD-FAE-like domain-containing protein</fullName>
    </recommendedName>
</protein>
<dbReference type="STRING" id="1664694.A0A0N1P238"/>
<comment type="caution">
    <text evidence="3">The sequence shown here is derived from an EMBL/GenBank/DDBJ whole genome shotgun (WGS) entry which is preliminary data.</text>
</comment>
<name>A0A0N1P238_9EURO</name>
<dbReference type="RefSeq" id="XP_018002836.1">
    <property type="nucleotide sequence ID" value="XM_018141637.1"/>
</dbReference>
<evidence type="ECO:0000256" key="1">
    <source>
        <dbReference type="ARBA" id="ARBA00022801"/>
    </source>
</evidence>
<dbReference type="InterPro" id="IPR049492">
    <property type="entry name" value="BD-FAE-like_dom"/>
</dbReference>
<dbReference type="InterPro" id="IPR050300">
    <property type="entry name" value="GDXG_lipolytic_enzyme"/>
</dbReference>
<sequence>MDSIFAQIAKEGVKFAPGDEEIWRELYEPIYDHAQGITVISDQRYGPATRNLLDIYVPPSASPKPKSGRPVLFYVHGGGFISGDKAWSKNVYANIGHLFASQGIITVCVNHQFVPDVQYPGGAVDMQLAREWVFQNIGSAAFGSGDIDKVFLFGHSSGGAHIAMNLYAAGDKDRYDELSRRRSGDPAALWPPVAGVIYLDCPFWMDSRKPGRQYSLGHYYGSFQDEVWYPKSPLGLFEQLPESSPALNSQCLPTFLGTVEWEVPETSEATMRFFEAYRKKSQPPGSLPLMRVFRKHNHLSVVLSIGTADTSVTDALLEFIRETIGGRHGGLQTVQS</sequence>
<dbReference type="GeneID" id="28733517"/>
<organism evidence="3 4">
    <name type="scientific">Cyphellophora attinorum</name>
    <dbReference type="NCBI Taxonomy" id="1664694"/>
    <lineage>
        <taxon>Eukaryota</taxon>
        <taxon>Fungi</taxon>
        <taxon>Dikarya</taxon>
        <taxon>Ascomycota</taxon>
        <taxon>Pezizomycotina</taxon>
        <taxon>Eurotiomycetes</taxon>
        <taxon>Chaetothyriomycetidae</taxon>
        <taxon>Chaetothyriales</taxon>
        <taxon>Cyphellophoraceae</taxon>
        <taxon>Cyphellophora</taxon>
    </lineage>
</organism>
<dbReference type="EMBL" id="LFJN01000006">
    <property type="protein sequence ID" value="KPI42873.1"/>
    <property type="molecule type" value="Genomic_DNA"/>
</dbReference>
<reference evidence="3 4" key="1">
    <citation type="submission" date="2015-06" db="EMBL/GenBank/DDBJ databases">
        <title>Draft genome of the ant-associated black yeast Phialophora attae CBS 131958.</title>
        <authorList>
            <person name="Moreno L.F."/>
            <person name="Stielow B.J."/>
            <person name="de Hoog S."/>
            <person name="Vicente V.A."/>
            <person name="Weiss V.A."/>
            <person name="de Vries M."/>
            <person name="Cruz L.M."/>
            <person name="Souza E.M."/>
        </authorList>
    </citation>
    <scope>NUCLEOTIDE SEQUENCE [LARGE SCALE GENOMIC DNA]</scope>
    <source>
        <strain evidence="3 4">CBS 131958</strain>
    </source>
</reference>
<evidence type="ECO:0000259" key="2">
    <source>
        <dbReference type="Pfam" id="PF20434"/>
    </source>
</evidence>
<accession>A0A0N1P238</accession>
<dbReference type="OrthoDB" id="433474at2759"/>
<keyword evidence="4" id="KW-1185">Reference proteome</keyword>
<keyword evidence="1" id="KW-0378">Hydrolase</keyword>
<dbReference type="VEuPathDB" id="FungiDB:AB675_1726"/>
<dbReference type="GO" id="GO:0016787">
    <property type="term" value="F:hydrolase activity"/>
    <property type="evidence" value="ECO:0007669"/>
    <property type="project" value="UniProtKB-KW"/>
</dbReference>
<dbReference type="Pfam" id="PF20434">
    <property type="entry name" value="BD-FAE"/>
    <property type="match status" value="1"/>
</dbReference>